<dbReference type="GO" id="GO:0008237">
    <property type="term" value="F:metallopeptidase activity"/>
    <property type="evidence" value="ECO:0007669"/>
    <property type="project" value="UniProtKB-KW"/>
</dbReference>
<keyword evidence="2" id="KW-0482">Metalloprotease</keyword>
<dbReference type="EMBL" id="JBAHVJ010000001">
    <property type="protein sequence ID" value="MEJ4098800.1"/>
    <property type="molecule type" value="Genomic_DNA"/>
</dbReference>
<keyword evidence="2" id="KW-0378">Hydrolase</keyword>
<feature type="chain" id="PRO_5046355772" evidence="1">
    <location>
        <begin position="38"/>
        <end position="278"/>
    </location>
</feature>
<dbReference type="Pfam" id="PF13582">
    <property type="entry name" value="Reprolysin_3"/>
    <property type="match status" value="1"/>
</dbReference>
<dbReference type="SUPFAM" id="SSF55486">
    <property type="entry name" value="Metalloproteases ('zincins'), catalytic domain"/>
    <property type="match status" value="1"/>
</dbReference>
<reference evidence="2 3" key="1">
    <citation type="submission" date="2024-02" db="EMBL/GenBank/DDBJ databases">
        <title>Whole genome sequencing and characterization of Corynebacterium isolated from the ocular surface of dry eye disease sufferers.</title>
        <authorList>
            <person name="Naqvi M."/>
        </authorList>
    </citation>
    <scope>NUCLEOTIDE SEQUENCE [LARGE SCALE GENOMIC DNA]</scope>
    <source>
        <strain evidence="2 3">PCRF</strain>
    </source>
</reference>
<protein>
    <submittedName>
        <fullName evidence="2">Zinc-dependent metalloprotease family protein</fullName>
    </submittedName>
</protein>
<comment type="caution">
    <text evidence="2">The sequence shown here is derived from an EMBL/GenBank/DDBJ whole genome shotgun (WGS) entry which is preliminary data.</text>
</comment>
<dbReference type="Gene3D" id="3.40.390.10">
    <property type="entry name" value="Collagenase (Catalytic Domain)"/>
    <property type="match status" value="1"/>
</dbReference>
<keyword evidence="2" id="KW-0645">Protease</keyword>
<gene>
    <name evidence="2" type="ORF">V5S96_00240</name>
</gene>
<evidence type="ECO:0000313" key="2">
    <source>
        <dbReference type="EMBL" id="MEJ4098800.1"/>
    </source>
</evidence>
<accession>A0ABU8NVA1</accession>
<dbReference type="InterPro" id="IPR024079">
    <property type="entry name" value="MetalloPept_cat_dom_sf"/>
</dbReference>
<proteinExistence type="predicted"/>
<evidence type="ECO:0000256" key="1">
    <source>
        <dbReference type="SAM" id="SignalP"/>
    </source>
</evidence>
<keyword evidence="3" id="KW-1185">Reference proteome</keyword>
<name>A0ABU8NVA1_9CORY</name>
<dbReference type="RefSeq" id="WP_337889553.1">
    <property type="nucleotide sequence ID" value="NZ_JBAHVI010000002.1"/>
</dbReference>
<evidence type="ECO:0000313" key="3">
    <source>
        <dbReference type="Proteomes" id="UP001359781"/>
    </source>
</evidence>
<keyword evidence="1" id="KW-0732">Signal</keyword>
<feature type="signal peptide" evidence="1">
    <location>
        <begin position="1"/>
        <end position="37"/>
    </location>
</feature>
<dbReference type="Proteomes" id="UP001359781">
    <property type="component" value="Unassembled WGS sequence"/>
</dbReference>
<sequence>MRGLFSAARSGVASAGASLAALGVMAGAALGVGPAVAAPVSEGPVIDVLVLYPGEVIEDRGGEEAAKVAIEESMALMTDTLNRSGIPGRMNVAQAMRVDAPSGDYANHTEVLSWVRQDAEVQNLRDRYRADLVSYVVPGAAGYAQIPSLPVGPHTQHLAFSVVGNEWLVPREDQPGESGVFAHELGHNLGAQHDWATMPEVFNDRPERHGYASPSGMVDIMGYGNSAICPQSQCERQRYYSNPDLMVKGEPFGQRGGDKPSDLASVFKETMPVVAQYR</sequence>
<organism evidence="2 3">
    <name type="scientific">Corynebacterium mastitidis</name>
    <dbReference type="NCBI Taxonomy" id="161890"/>
    <lineage>
        <taxon>Bacteria</taxon>
        <taxon>Bacillati</taxon>
        <taxon>Actinomycetota</taxon>
        <taxon>Actinomycetes</taxon>
        <taxon>Mycobacteriales</taxon>
        <taxon>Corynebacteriaceae</taxon>
        <taxon>Corynebacterium</taxon>
    </lineage>
</organism>